<keyword evidence="11" id="KW-1185">Reference proteome</keyword>
<gene>
    <name evidence="10" type="ORF">V3330_11385</name>
</gene>
<dbReference type="Gene3D" id="3.90.550.10">
    <property type="entry name" value="Spore Coat Polysaccharide Biosynthesis Protein SpsA, Chain A"/>
    <property type="match status" value="1"/>
</dbReference>
<evidence type="ECO:0000256" key="1">
    <source>
        <dbReference type="ARBA" id="ARBA00022475"/>
    </source>
</evidence>
<keyword evidence="5" id="KW-0448">Lipopolysaccharide biosynthesis</keyword>
<evidence type="ECO:0000256" key="4">
    <source>
        <dbReference type="ARBA" id="ARBA00022692"/>
    </source>
</evidence>
<dbReference type="Proteomes" id="UP001359886">
    <property type="component" value="Unassembled WGS sequence"/>
</dbReference>
<dbReference type="CDD" id="cd04187">
    <property type="entry name" value="DPM1_like_bac"/>
    <property type="match status" value="1"/>
</dbReference>
<dbReference type="GO" id="GO:0099621">
    <property type="term" value="F:undecaprenyl-phosphate 4-deoxy-4-formamido-L-arabinose transferase activity"/>
    <property type="evidence" value="ECO:0007669"/>
    <property type="project" value="TreeGrafter"/>
</dbReference>
<evidence type="ECO:0000256" key="2">
    <source>
        <dbReference type="ARBA" id="ARBA00022676"/>
    </source>
</evidence>
<dbReference type="GO" id="GO:0005886">
    <property type="term" value="C:plasma membrane"/>
    <property type="evidence" value="ECO:0007669"/>
    <property type="project" value="TreeGrafter"/>
</dbReference>
<dbReference type="PANTHER" id="PTHR48090">
    <property type="entry name" value="UNDECAPRENYL-PHOSPHATE 4-DEOXY-4-FORMAMIDO-L-ARABINOSE TRANSFERASE-RELATED"/>
    <property type="match status" value="1"/>
</dbReference>
<protein>
    <submittedName>
        <fullName evidence="10">Glycosyltransferase family 2 protein</fullName>
        <ecNumber evidence="10">2.4.-.-</ecNumber>
    </submittedName>
</protein>
<dbReference type="SUPFAM" id="SSF53448">
    <property type="entry name" value="Nucleotide-diphospho-sugar transferases"/>
    <property type="match status" value="1"/>
</dbReference>
<dbReference type="GO" id="GO:0009103">
    <property type="term" value="P:lipopolysaccharide biosynthetic process"/>
    <property type="evidence" value="ECO:0007669"/>
    <property type="project" value="UniProtKB-KW"/>
</dbReference>
<accession>A0AAW9R764</accession>
<keyword evidence="2 10" id="KW-0328">Glycosyltransferase</keyword>
<dbReference type="InterPro" id="IPR050256">
    <property type="entry name" value="Glycosyltransferase_2"/>
</dbReference>
<evidence type="ECO:0000256" key="3">
    <source>
        <dbReference type="ARBA" id="ARBA00022679"/>
    </source>
</evidence>
<dbReference type="RefSeq" id="WP_354695550.1">
    <property type="nucleotide sequence ID" value="NZ_JAZHOG010000007.1"/>
</dbReference>
<evidence type="ECO:0000256" key="8">
    <source>
        <dbReference type="SAM" id="Phobius"/>
    </source>
</evidence>
<evidence type="ECO:0000259" key="9">
    <source>
        <dbReference type="Pfam" id="PF00535"/>
    </source>
</evidence>
<dbReference type="EC" id="2.4.-.-" evidence="10"/>
<name>A0AAW9R764_9GAMM</name>
<keyword evidence="7 8" id="KW-0472">Membrane</keyword>
<organism evidence="10 11">
    <name type="scientific">Elongatibacter sediminis</name>
    <dbReference type="NCBI Taxonomy" id="3119006"/>
    <lineage>
        <taxon>Bacteria</taxon>
        <taxon>Pseudomonadati</taxon>
        <taxon>Pseudomonadota</taxon>
        <taxon>Gammaproteobacteria</taxon>
        <taxon>Chromatiales</taxon>
        <taxon>Wenzhouxiangellaceae</taxon>
        <taxon>Elongatibacter</taxon>
    </lineage>
</organism>
<dbReference type="Pfam" id="PF00535">
    <property type="entry name" value="Glycos_transf_2"/>
    <property type="match status" value="1"/>
</dbReference>
<comment type="caution">
    <text evidence="10">The sequence shown here is derived from an EMBL/GenBank/DDBJ whole genome shotgun (WGS) entry which is preliminary data.</text>
</comment>
<evidence type="ECO:0000256" key="7">
    <source>
        <dbReference type="ARBA" id="ARBA00023136"/>
    </source>
</evidence>
<evidence type="ECO:0000256" key="5">
    <source>
        <dbReference type="ARBA" id="ARBA00022985"/>
    </source>
</evidence>
<dbReference type="AlphaFoldDB" id="A0AAW9R764"/>
<feature type="transmembrane region" description="Helical" evidence="8">
    <location>
        <begin position="273"/>
        <end position="295"/>
    </location>
</feature>
<keyword evidence="4 8" id="KW-0812">Transmembrane</keyword>
<dbReference type="PANTHER" id="PTHR48090:SF3">
    <property type="entry name" value="UNDECAPRENYL-PHOSPHATE 4-DEOXY-4-FORMAMIDO-L-ARABINOSE TRANSFERASE"/>
    <property type="match status" value="1"/>
</dbReference>
<dbReference type="InterPro" id="IPR029044">
    <property type="entry name" value="Nucleotide-diphossugar_trans"/>
</dbReference>
<feature type="transmembrane region" description="Helical" evidence="8">
    <location>
        <begin position="244"/>
        <end position="267"/>
    </location>
</feature>
<keyword evidence="6 8" id="KW-1133">Transmembrane helix</keyword>
<evidence type="ECO:0000313" key="11">
    <source>
        <dbReference type="Proteomes" id="UP001359886"/>
    </source>
</evidence>
<dbReference type="EMBL" id="JAZHOG010000007">
    <property type="protein sequence ID" value="MEJ8568229.1"/>
    <property type="molecule type" value="Genomic_DNA"/>
</dbReference>
<keyword evidence="3 10" id="KW-0808">Transferase</keyword>
<dbReference type="InterPro" id="IPR001173">
    <property type="entry name" value="Glyco_trans_2-like"/>
</dbReference>
<reference evidence="10 11" key="1">
    <citation type="submission" date="2024-02" db="EMBL/GenBank/DDBJ databases">
        <title>A novel Wenzhouxiangellaceae bacterium, isolated from coastal sediments.</title>
        <authorList>
            <person name="Du Z.-J."/>
            <person name="Ye Y.-Q."/>
            <person name="Zhang X.-Y."/>
        </authorList>
    </citation>
    <scope>NUCLEOTIDE SEQUENCE [LARGE SCALE GENOMIC DNA]</scope>
    <source>
        <strain evidence="10 11">CH-27</strain>
    </source>
</reference>
<keyword evidence="1" id="KW-1003">Cell membrane</keyword>
<evidence type="ECO:0000313" key="10">
    <source>
        <dbReference type="EMBL" id="MEJ8568229.1"/>
    </source>
</evidence>
<sequence length="326" mass="35544">MFLGDGGSLMTQATGLVTVVVPVYNGAETIEPLVQGIVDAFADLKWSLEIILVNDGSPDASWRVIQKLAQTYPSVQGLNLMRNFGQHNALLAGIRRARGAVIVTMDDDLQNPPEEVPKLLAQLEQGHDVVYGIPAEGRHGLFRDFASVFAKIALRIGLGYQHASRTSAFRAFRASLRNAFADFNSKHVSIDVLLTWATTDFCAVTVDHRSRASGRSGYTLWKLLRHTANVVTSFSTRPLKLASLIGFTFTLFGFGVLIYSLLMFLVYGRSVPGFTFLASAIAIFSGVQLFSLGIIGEYIGRIHQRALNQPCYVIASETADGEANSP</sequence>
<evidence type="ECO:0000256" key="6">
    <source>
        <dbReference type="ARBA" id="ARBA00022989"/>
    </source>
</evidence>
<feature type="domain" description="Glycosyltransferase 2-like" evidence="9">
    <location>
        <begin position="18"/>
        <end position="145"/>
    </location>
</feature>
<proteinExistence type="predicted"/>